<dbReference type="GO" id="GO:0052693">
    <property type="term" value="F:epoxyqueuosine reductase activity"/>
    <property type="evidence" value="ECO:0007669"/>
    <property type="project" value="TreeGrafter"/>
</dbReference>
<dbReference type="PROSITE" id="PS51379">
    <property type="entry name" value="4FE4S_FER_2"/>
    <property type="match status" value="2"/>
</dbReference>
<dbReference type="InterPro" id="IPR017896">
    <property type="entry name" value="4Fe4S_Fe-S-bd"/>
</dbReference>
<dbReference type="PANTHER" id="PTHR30002:SF4">
    <property type="entry name" value="EPOXYQUEUOSINE REDUCTASE"/>
    <property type="match status" value="1"/>
</dbReference>
<dbReference type="GO" id="GO:0051539">
    <property type="term" value="F:4 iron, 4 sulfur cluster binding"/>
    <property type="evidence" value="ECO:0007669"/>
    <property type="project" value="UniProtKB-KW"/>
</dbReference>
<keyword evidence="1" id="KW-0411">Iron-sulfur</keyword>
<sequence>MQTTAQLIRERAYQLGYEKCGIIPVRALEGYAEKFNERIQKIPASEMFYQRQRHLTQPLEHYPWAKSVVILVAGYGKYKIPEAVRGQIAKAYLFDVRCDASSEEFQNSQAMERFMEGLGLKIATNRKFGVVGLRWAAMQAGLGIIRRNNFFYTQAGSWMHLEAWLTDEEMELREASNTRPCPEGCNRCVKACPTRSLSAPYTMLPNTCVSFLTTFGGRNLPQEPLRKTFGSCIYGCDICQDVCPMNKGKWQEEKEFPGLAELSLALTPENILQMKDDFYRAKVQPKFFYLSPDELWKWQINVLSFMRNNYQAKYKNVILTACESDNEKVREMAQTIAKEVAV</sequence>
<dbReference type="Pfam" id="PF13484">
    <property type="entry name" value="Fer4_16"/>
    <property type="match status" value="1"/>
</dbReference>
<dbReference type="EMBL" id="SLUI01000002">
    <property type="protein sequence ID" value="TCL39242.1"/>
    <property type="molecule type" value="Genomic_DNA"/>
</dbReference>
<keyword evidence="4" id="KW-1185">Reference proteome</keyword>
<accession>A0A4R1QAP8</accession>
<dbReference type="SUPFAM" id="SSF54862">
    <property type="entry name" value="4Fe-4S ferredoxins"/>
    <property type="match status" value="1"/>
</dbReference>
<feature type="domain" description="4Fe-4S ferredoxin-type" evidence="2">
    <location>
        <begin position="222"/>
        <end position="253"/>
    </location>
</feature>
<reference evidence="3 4" key="1">
    <citation type="submission" date="2019-03" db="EMBL/GenBank/DDBJ databases">
        <title>Genomic Encyclopedia of Type Strains, Phase IV (KMG-IV): sequencing the most valuable type-strain genomes for metagenomic binning, comparative biology and taxonomic classification.</title>
        <authorList>
            <person name="Goeker M."/>
        </authorList>
    </citation>
    <scope>NUCLEOTIDE SEQUENCE [LARGE SCALE GENOMIC DNA]</scope>
    <source>
        <strain evidence="3 4">DSM 15969</strain>
    </source>
</reference>
<evidence type="ECO:0000256" key="1">
    <source>
        <dbReference type="ARBA" id="ARBA00022485"/>
    </source>
</evidence>
<evidence type="ECO:0000313" key="4">
    <source>
        <dbReference type="Proteomes" id="UP000295063"/>
    </source>
</evidence>
<proteinExistence type="predicted"/>
<gene>
    <name evidence="3" type="ORF">EV210_102152</name>
</gene>
<dbReference type="Proteomes" id="UP000295063">
    <property type="component" value="Unassembled WGS sequence"/>
</dbReference>
<keyword evidence="1" id="KW-0408">Iron</keyword>
<comment type="caution">
    <text evidence="3">The sequence shown here is derived from an EMBL/GenBank/DDBJ whole genome shotgun (WGS) entry which is preliminary data.</text>
</comment>
<keyword evidence="1" id="KW-0004">4Fe-4S</keyword>
<dbReference type="RefSeq" id="WP_132075455.1">
    <property type="nucleotide sequence ID" value="NZ_SLUI01000002.1"/>
</dbReference>
<dbReference type="OrthoDB" id="9784571at2"/>
<name>A0A4R1QAP8_9FIRM</name>
<dbReference type="InterPro" id="IPR004453">
    <property type="entry name" value="QueG"/>
</dbReference>
<keyword evidence="1" id="KW-0479">Metal-binding</keyword>
<dbReference type="GO" id="GO:0008616">
    <property type="term" value="P:tRNA queuosine(34) biosynthetic process"/>
    <property type="evidence" value="ECO:0007669"/>
    <property type="project" value="InterPro"/>
</dbReference>
<evidence type="ECO:0000259" key="2">
    <source>
        <dbReference type="PROSITE" id="PS51379"/>
    </source>
</evidence>
<organism evidence="3 4">
    <name type="scientific">Anaerospora hongkongensis</name>
    <dbReference type="NCBI Taxonomy" id="244830"/>
    <lineage>
        <taxon>Bacteria</taxon>
        <taxon>Bacillati</taxon>
        <taxon>Bacillota</taxon>
        <taxon>Negativicutes</taxon>
        <taxon>Selenomonadales</taxon>
        <taxon>Sporomusaceae</taxon>
        <taxon>Anaerospora</taxon>
    </lineage>
</organism>
<evidence type="ECO:0000313" key="3">
    <source>
        <dbReference type="EMBL" id="TCL39242.1"/>
    </source>
</evidence>
<feature type="domain" description="4Fe-4S ferredoxin-type" evidence="2">
    <location>
        <begin position="172"/>
        <end position="202"/>
    </location>
</feature>
<dbReference type="PANTHER" id="PTHR30002">
    <property type="entry name" value="EPOXYQUEUOSINE REDUCTASE"/>
    <property type="match status" value="1"/>
</dbReference>
<protein>
    <submittedName>
        <fullName evidence="3">Epoxyqueuosine reductase QueG</fullName>
    </submittedName>
</protein>
<dbReference type="AlphaFoldDB" id="A0A4R1QAP8"/>